<proteinExistence type="predicted"/>
<name>R7Q454_CHOCR</name>
<dbReference type="EMBL" id="HG001461">
    <property type="protein sequence ID" value="CDF32255.1"/>
    <property type="molecule type" value="Genomic_DNA"/>
</dbReference>
<evidence type="ECO:0000313" key="2">
    <source>
        <dbReference type="Proteomes" id="UP000012073"/>
    </source>
</evidence>
<keyword evidence="2" id="KW-1185">Reference proteome</keyword>
<dbReference type="KEGG" id="ccp:CHC_T00008024001"/>
<accession>R7Q454</accession>
<gene>
    <name evidence="1" type="ORF">CHC_T00008024001</name>
</gene>
<dbReference type="GeneID" id="17319637"/>
<protein>
    <submittedName>
        <fullName evidence="1">Uncharacterized protein</fullName>
    </submittedName>
</protein>
<sequence length="66" mass="7423">MDVCRCSDPDSVQLKPAVHKRDCGLKPESTLSTGDKLPNLLVIVKEKRGKQEETGFMTCTLWRKFG</sequence>
<dbReference type="RefSeq" id="XP_005711920.1">
    <property type="nucleotide sequence ID" value="XM_005711863.1"/>
</dbReference>
<dbReference type="Gramene" id="CDF32255">
    <property type="protein sequence ID" value="CDF32255"/>
    <property type="gene ID" value="CHC_T00008024001"/>
</dbReference>
<evidence type="ECO:0000313" key="1">
    <source>
        <dbReference type="EMBL" id="CDF32255.1"/>
    </source>
</evidence>
<dbReference type="Proteomes" id="UP000012073">
    <property type="component" value="Unassembled WGS sequence"/>
</dbReference>
<reference evidence="2" key="1">
    <citation type="journal article" date="2013" name="Proc. Natl. Acad. Sci. U.S.A.">
        <title>Genome structure and metabolic features in the red seaweed Chondrus crispus shed light on evolution of the Archaeplastida.</title>
        <authorList>
            <person name="Collen J."/>
            <person name="Porcel B."/>
            <person name="Carre W."/>
            <person name="Ball S.G."/>
            <person name="Chaparro C."/>
            <person name="Tonon T."/>
            <person name="Barbeyron T."/>
            <person name="Michel G."/>
            <person name="Noel B."/>
            <person name="Valentin K."/>
            <person name="Elias M."/>
            <person name="Artiguenave F."/>
            <person name="Arun A."/>
            <person name="Aury J.M."/>
            <person name="Barbosa-Neto J.F."/>
            <person name="Bothwell J.H."/>
            <person name="Bouget F.Y."/>
            <person name="Brillet L."/>
            <person name="Cabello-Hurtado F."/>
            <person name="Capella-Gutierrez S."/>
            <person name="Charrier B."/>
            <person name="Cladiere L."/>
            <person name="Cock J.M."/>
            <person name="Coelho S.M."/>
            <person name="Colleoni C."/>
            <person name="Czjzek M."/>
            <person name="Da Silva C."/>
            <person name="Delage L."/>
            <person name="Denoeud F."/>
            <person name="Deschamps P."/>
            <person name="Dittami S.M."/>
            <person name="Gabaldon T."/>
            <person name="Gachon C.M."/>
            <person name="Groisillier A."/>
            <person name="Herve C."/>
            <person name="Jabbari K."/>
            <person name="Katinka M."/>
            <person name="Kloareg B."/>
            <person name="Kowalczyk N."/>
            <person name="Labadie K."/>
            <person name="Leblanc C."/>
            <person name="Lopez P.J."/>
            <person name="McLachlan D.H."/>
            <person name="Meslet-Cladiere L."/>
            <person name="Moustafa A."/>
            <person name="Nehr Z."/>
            <person name="Nyvall Collen P."/>
            <person name="Panaud O."/>
            <person name="Partensky F."/>
            <person name="Poulain J."/>
            <person name="Rensing S.A."/>
            <person name="Rousvoal S."/>
            <person name="Samson G."/>
            <person name="Symeonidi A."/>
            <person name="Weissenbach J."/>
            <person name="Zambounis A."/>
            <person name="Wincker P."/>
            <person name="Boyen C."/>
        </authorList>
    </citation>
    <scope>NUCLEOTIDE SEQUENCE [LARGE SCALE GENOMIC DNA]</scope>
    <source>
        <strain evidence="2">cv. Stackhouse</strain>
    </source>
</reference>
<dbReference type="AlphaFoldDB" id="R7Q454"/>
<organism evidence="1 2">
    <name type="scientific">Chondrus crispus</name>
    <name type="common">Carrageen Irish moss</name>
    <name type="synonym">Polymorpha crispa</name>
    <dbReference type="NCBI Taxonomy" id="2769"/>
    <lineage>
        <taxon>Eukaryota</taxon>
        <taxon>Rhodophyta</taxon>
        <taxon>Florideophyceae</taxon>
        <taxon>Rhodymeniophycidae</taxon>
        <taxon>Gigartinales</taxon>
        <taxon>Gigartinaceae</taxon>
        <taxon>Chondrus</taxon>
    </lineage>
</organism>